<dbReference type="EMBL" id="CAJOBQ010003107">
    <property type="protein sequence ID" value="CAF4593934.1"/>
    <property type="molecule type" value="Genomic_DNA"/>
</dbReference>
<sequence length="137" mass="14759">MTSRSALSFFLAVQREVSSLLATVDETVEIDILSYVPFEYKTEANNEGRALLTGTKSFNAKGTQTSETFSGTVYSSDNNEVMTTSGALAINNDGFKLESKPFDIASKKEVVTLTTDILPNRGQGLTANFGLTISDKA</sequence>
<organism evidence="1 2">
    <name type="scientific">Rotaria socialis</name>
    <dbReference type="NCBI Taxonomy" id="392032"/>
    <lineage>
        <taxon>Eukaryota</taxon>
        <taxon>Metazoa</taxon>
        <taxon>Spiralia</taxon>
        <taxon>Gnathifera</taxon>
        <taxon>Rotifera</taxon>
        <taxon>Eurotatoria</taxon>
        <taxon>Bdelloidea</taxon>
        <taxon>Philodinida</taxon>
        <taxon>Philodinidae</taxon>
        <taxon>Rotaria</taxon>
    </lineage>
</organism>
<evidence type="ECO:0000313" key="1">
    <source>
        <dbReference type="EMBL" id="CAF4593934.1"/>
    </source>
</evidence>
<dbReference type="Proteomes" id="UP000663862">
    <property type="component" value="Unassembled WGS sequence"/>
</dbReference>
<proteinExistence type="predicted"/>
<dbReference type="AlphaFoldDB" id="A0A821BDT5"/>
<protein>
    <submittedName>
        <fullName evidence="1">Uncharacterized protein</fullName>
    </submittedName>
</protein>
<evidence type="ECO:0000313" key="2">
    <source>
        <dbReference type="Proteomes" id="UP000663862"/>
    </source>
</evidence>
<accession>A0A821BDT5</accession>
<reference evidence="1" key="1">
    <citation type="submission" date="2021-02" db="EMBL/GenBank/DDBJ databases">
        <authorList>
            <person name="Nowell W R."/>
        </authorList>
    </citation>
    <scope>NUCLEOTIDE SEQUENCE</scope>
</reference>
<gene>
    <name evidence="1" type="ORF">TSG867_LOCUS27393</name>
</gene>
<name>A0A821BDT5_9BILA</name>
<comment type="caution">
    <text evidence="1">The sequence shown here is derived from an EMBL/GenBank/DDBJ whole genome shotgun (WGS) entry which is preliminary data.</text>
</comment>